<dbReference type="PANTHER" id="PTHR30521">
    <property type="entry name" value="DEFERROCHELATASE/PEROXIDASE"/>
    <property type="match status" value="1"/>
</dbReference>
<comment type="cofactor">
    <cofactor evidence="1">
        <name>heme b</name>
        <dbReference type="ChEBI" id="CHEBI:60344"/>
    </cofactor>
</comment>
<dbReference type="EMBL" id="CABVHW010000010">
    <property type="protein sequence ID" value="VVO08298.1"/>
    <property type="molecule type" value="Genomic_DNA"/>
</dbReference>
<reference evidence="6 7" key="1">
    <citation type="submission" date="2019-09" db="EMBL/GenBank/DDBJ databases">
        <authorList>
            <person name="Chandra G."/>
            <person name="Truman W A."/>
        </authorList>
    </citation>
    <scope>NUCLEOTIDE SEQUENCE [LARGE SCALE GENOMIC DNA]</scope>
    <source>
        <strain evidence="6">PS710</strain>
    </source>
</reference>
<evidence type="ECO:0000256" key="5">
    <source>
        <dbReference type="ARBA" id="ARBA00023004"/>
    </source>
</evidence>
<gene>
    <name evidence="6" type="primary">dyp2</name>
    <name evidence="6" type="ORF">PS710_03236</name>
</gene>
<dbReference type="SUPFAM" id="SSF54909">
    <property type="entry name" value="Dimeric alpha+beta barrel"/>
    <property type="match status" value="1"/>
</dbReference>
<protein>
    <submittedName>
        <fullName evidence="6">Multifunctional dye peroxidase DyP2</fullName>
        <ecNumber evidence="6">1.11.1.16</ecNumber>
    </submittedName>
</protein>
<evidence type="ECO:0000313" key="6">
    <source>
        <dbReference type="EMBL" id="VVO08298.1"/>
    </source>
</evidence>
<keyword evidence="5" id="KW-0408">Iron</keyword>
<dbReference type="RefSeq" id="WP_150765366.1">
    <property type="nucleotide sequence ID" value="NZ_CABVHW010000010.1"/>
</dbReference>
<dbReference type="GO" id="GO:0020037">
    <property type="term" value="F:heme binding"/>
    <property type="evidence" value="ECO:0007669"/>
    <property type="project" value="InterPro"/>
</dbReference>
<dbReference type="Proteomes" id="UP000381093">
    <property type="component" value="Unassembled WGS sequence"/>
</dbReference>
<dbReference type="GO" id="GO:0046872">
    <property type="term" value="F:metal ion binding"/>
    <property type="evidence" value="ECO:0007669"/>
    <property type="project" value="UniProtKB-KW"/>
</dbReference>
<dbReference type="InterPro" id="IPR011008">
    <property type="entry name" value="Dimeric_a/b-barrel"/>
</dbReference>
<dbReference type="EC" id="1.11.1.16" evidence="6"/>
<evidence type="ECO:0000313" key="7">
    <source>
        <dbReference type="Proteomes" id="UP000381093"/>
    </source>
</evidence>
<dbReference type="PROSITE" id="PS51404">
    <property type="entry name" value="DYP_PEROXIDASE"/>
    <property type="match status" value="1"/>
</dbReference>
<dbReference type="AlphaFoldDB" id="A0A5E7D2B7"/>
<sequence length="455" mass="50409">MSLDLADIQGLIHHYYGYPKTRHLLFEIADPVTGMSLLKFLVPRTTHAADPINPKPESLLNVGITFGGLVALGVKPQFLKWFPPEFRVAPDPITMGDFGASDPAYWWNGRFKTQQVHLVVHLYGQSPEALDKVTTEVRAAAVGNRELLPTKTGGAIEGETLGDTPGELHFGYHDGISQPTVRWDDGPLQQGEVDYRHFILGYATSEIPSAPQAFASDPNSSRAAELGRNGTYSVFSWLYQDVALFNRFLISEGPKAFQDLSSKDAEELLAAKLMGRWRDGTPLVMSPTAPDQELSSSNDFGYSEDLDGRRCPFSAHIRVTNPRDQELDHTSTVRGHIPRVIRRGSPYGRKLMGTVDDQVERGLVGMFLCASILRQFYKLTVWMKENNFSPAFPNQHSQDPLANRLTPDASGQFLIPTATGNRTVTLQDFVTTKGTAFFLLPGVQTLQKLADGEFQ</sequence>
<keyword evidence="2 6" id="KW-0575">Peroxidase</keyword>
<dbReference type="InterPro" id="IPR006314">
    <property type="entry name" value="Dyp_peroxidase"/>
</dbReference>
<evidence type="ECO:0000256" key="4">
    <source>
        <dbReference type="ARBA" id="ARBA00023002"/>
    </source>
</evidence>
<proteinExistence type="predicted"/>
<accession>A0A5E7D2B7</accession>
<keyword evidence="3" id="KW-0479">Metal-binding</keyword>
<evidence type="ECO:0000256" key="3">
    <source>
        <dbReference type="ARBA" id="ARBA00022723"/>
    </source>
</evidence>
<name>A0A5E7D2B7_PSEFL</name>
<evidence type="ECO:0000256" key="1">
    <source>
        <dbReference type="ARBA" id="ARBA00001970"/>
    </source>
</evidence>
<dbReference type="PANTHER" id="PTHR30521:SF5">
    <property type="entry name" value="BLR4509 PROTEIN"/>
    <property type="match status" value="1"/>
</dbReference>
<keyword evidence="4 6" id="KW-0560">Oxidoreductase</keyword>
<dbReference type="GO" id="GO:0052750">
    <property type="term" value="F:reactive-black-5:hydrogen-peroxide oxidoreductase activity"/>
    <property type="evidence" value="ECO:0007669"/>
    <property type="project" value="UniProtKB-EC"/>
</dbReference>
<organism evidence="6 7">
    <name type="scientific">Pseudomonas fluorescens</name>
    <dbReference type="NCBI Taxonomy" id="294"/>
    <lineage>
        <taxon>Bacteria</taxon>
        <taxon>Pseudomonadati</taxon>
        <taxon>Pseudomonadota</taxon>
        <taxon>Gammaproteobacteria</taxon>
        <taxon>Pseudomonadales</taxon>
        <taxon>Pseudomonadaceae</taxon>
        <taxon>Pseudomonas</taxon>
    </lineage>
</organism>
<evidence type="ECO:0000256" key="2">
    <source>
        <dbReference type="ARBA" id="ARBA00022559"/>
    </source>
</evidence>
<dbReference type="GO" id="GO:0005829">
    <property type="term" value="C:cytosol"/>
    <property type="evidence" value="ECO:0007669"/>
    <property type="project" value="TreeGrafter"/>
</dbReference>